<evidence type="ECO:0000259" key="13">
    <source>
        <dbReference type="PROSITE" id="PS50105"/>
    </source>
</evidence>
<dbReference type="RefSeq" id="XP_020062385.1">
    <property type="nucleotide sequence ID" value="XM_020210513.1"/>
</dbReference>
<dbReference type="PROSITE" id="PS50011">
    <property type="entry name" value="PROTEIN_KINASE_DOM"/>
    <property type="match status" value="1"/>
</dbReference>
<dbReference type="PANTHER" id="PTHR11584">
    <property type="entry name" value="SERINE/THREONINE PROTEIN KINASE"/>
    <property type="match status" value="1"/>
</dbReference>
<dbReference type="GO" id="GO:0038066">
    <property type="term" value="P:p38MAPK cascade"/>
    <property type="evidence" value="ECO:0007669"/>
    <property type="project" value="EnsemblFungi"/>
</dbReference>
<dbReference type="InterPro" id="IPR008271">
    <property type="entry name" value="Ser/Thr_kinase_AS"/>
</dbReference>
<dbReference type="Gene3D" id="1.10.150.50">
    <property type="entry name" value="Transcription Factor, Ets-1"/>
    <property type="match status" value="1"/>
</dbReference>
<dbReference type="GO" id="GO:0071474">
    <property type="term" value="P:cellular hyperosmotic response"/>
    <property type="evidence" value="ECO:0007669"/>
    <property type="project" value="EnsemblFungi"/>
</dbReference>
<keyword evidence="6 14" id="KW-0418">Kinase</keyword>
<evidence type="ECO:0000256" key="6">
    <source>
        <dbReference type="ARBA" id="ARBA00022777"/>
    </source>
</evidence>
<dbReference type="GO" id="GO:0001403">
    <property type="term" value="P:invasive growth in response to glucose limitation"/>
    <property type="evidence" value="ECO:0007669"/>
    <property type="project" value="EnsemblFungi"/>
</dbReference>
<dbReference type="InterPro" id="IPR001660">
    <property type="entry name" value="SAM"/>
</dbReference>
<dbReference type="OrthoDB" id="266718at2759"/>
<dbReference type="InterPro" id="IPR000719">
    <property type="entry name" value="Prot_kinase_dom"/>
</dbReference>
<dbReference type="SUPFAM" id="SSF56112">
    <property type="entry name" value="Protein kinase-like (PK-like)"/>
    <property type="match status" value="1"/>
</dbReference>
<dbReference type="PANTHER" id="PTHR11584:SF369">
    <property type="entry name" value="MITOGEN-ACTIVATED PROTEIN KINASE KINASE KINASE 19-RELATED"/>
    <property type="match status" value="1"/>
</dbReference>
<reference evidence="15" key="1">
    <citation type="submission" date="2016-05" db="EMBL/GenBank/DDBJ databases">
        <title>Comparative genomics of biotechnologically important yeasts.</title>
        <authorList>
            <consortium name="DOE Joint Genome Institute"/>
            <person name="Riley R."/>
            <person name="Haridas S."/>
            <person name="Wolfe K.H."/>
            <person name="Lopes M.R."/>
            <person name="Hittinger C.T."/>
            <person name="Goker M."/>
            <person name="Salamov A."/>
            <person name="Wisecaver J."/>
            <person name="Long T.M."/>
            <person name="Aerts A.L."/>
            <person name="Barry K."/>
            <person name="Choi C."/>
            <person name="Clum A."/>
            <person name="Coughlan A.Y."/>
            <person name="Deshpande S."/>
            <person name="Douglass A.P."/>
            <person name="Hanson S.J."/>
            <person name="Klenk H.-P."/>
            <person name="Labutti K."/>
            <person name="Lapidus A."/>
            <person name="Lindquist E."/>
            <person name="Lipzen A."/>
            <person name="Meier-Kolthoff J.P."/>
            <person name="Ohm R.A."/>
            <person name="Otillar R.P."/>
            <person name="Pangilinan J."/>
            <person name="Peng Y."/>
            <person name="Rokas A."/>
            <person name="Rosa C.A."/>
            <person name="Scheuner C."/>
            <person name="Sibirny A.A."/>
            <person name="Slot J.C."/>
            <person name="Stielow J.B."/>
            <person name="Sun H."/>
            <person name="Kurtzman C.P."/>
            <person name="Blackwell M."/>
            <person name="Grigoriev I.V."/>
            <person name="Jeffries T.W."/>
        </authorList>
    </citation>
    <scope>NUCLEOTIDE SEQUENCE [LARGE SCALE GENOMIC DNA]</scope>
    <source>
        <strain evidence="15">NRRL Y-17324</strain>
    </source>
</reference>
<dbReference type="SMART" id="SM01304">
    <property type="entry name" value="Ras_bdg_2"/>
    <property type="match status" value="1"/>
</dbReference>
<evidence type="ECO:0000256" key="9">
    <source>
        <dbReference type="ARBA" id="ARBA00048329"/>
    </source>
</evidence>
<accession>A0A1E4SCP0</accession>
<evidence type="ECO:0000256" key="10">
    <source>
        <dbReference type="PROSITE-ProRule" id="PRU10141"/>
    </source>
</evidence>
<dbReference type="PROSITE" id="PS00108">
    <property type="entry name" value="PROTEIN_KINASE_ST"/>
    <property type="match status" value="1"/>
</dbReference>
<evidence type="ECO:0000256" key="4">
    <source>
        <dbReference type="ARBA" id="ARBA00022679"/>
    </source>
</evidence>
<comment type="similarity">
    <text evidence="1">Belongs to the protein kinase superfamily. STE Ser/Thr protein kinase family. MAP kinase kinase kinase subfamily.</text>
</comment>
<dbReference type="Pfam" id="PF07647">
    <property type="entry name" value="SAM_2"/>
    <property type="match status" value="1"/>
</dbReference>
<dbReference type="GO" id="GO:0001402">
    <property type="term" value="P:signal transduction involved in filamentous growth"/>
    <property type="evidence" value="ECO:0007669"/>
    <property type="project" value="EnsemblFungi"/>
</dbReference>
<evidence type="ECO:0000313" key="14">
    <source>
        <dbReference type="EMBL" id="ODV77263.1"/>
    </source>
</evidence>
<dbReference type="STRING" id="984487.A0A1E4SCP0"/>
<dbReference type="GO" id="GO:0005737">
    <property type="term" value="C:cytoplasm"/>
    <property type="evidence" value="ECO:0007669"/>
    <property type="project" value="EnsemblFungi"/>
</dbReference>
<keyword evidence="7 10" id="KW-0067">ATP-binding</keyword>
<dbReference type="GO" id="GO:0032093">
    <property type="term" value="F:SAM domain binding"/>
    <property type="evidence" value="ECO:0007669"/>
    <property type="project" value="EnsemblFungi"/>
</dbReference>
<dbReference type="CDD" id="cd09534">
    <property type="entry name" value="SAM_Ste11_fungal"/>
    <property type="match status" value="1"/>
</dbReference>
<organism evidence="14 15">
    <name type="scientific">Suhomyces tanzawaensis NRRL Y-17324</name>
    <dbReference type="NCBI Taxonomy" id="984487"/>
    <lineage>
        <taxon>Eukaryota</taxon>
        <taxon>Fungi</taxon>
        <taxon>Dikarya</taxon>
        <taxon>Ascomycota</taxon>
        <taxon>Saccharomycotina</taxon>
        <taxon>Pichiomycetes</taxon>
        <taxon>Debaryomycetaceae</taxon>
        <taxon>Suhomyces</taxon>
    </lineage>
</organism>
<dbReference type="FunFam" id="3.30.200.20:FF:000387">
    <property type="entry name" value="Serine/threonine-protein kinase STE11"/>
    <property type="match status" value="1"/>
</dbReference>
<dbReference type="Gene3D" id="3.10.20.90">
    <property type="entry name" value="Phosphatidylinositol 3-kinase Catalytic Subunit, Chain A, domain 1"/>
    <property type="match status" value="1"/>
</dbReference>
<dbReference type="InterPro" id="IPR029458">
    <property type="entry name" value="Ras-bd_By2"/>
</dbReference>
<evidence type="ECO:0000256" key="5">
    <source>
        <dbReference type="ARBA" id="ARBA00022741"/>
    </source>
</evidence>
<dbReference type="InterPro" id="IPR011009">
    <property type="entry name" value="Kinase-like_dom_sf"/>
</dbReference>
<dbReference type="GO" id="GO:0007124">
    <property type="term" value="P:pseudohyphal growth"/>
    <property type="evidence" value="ECO:0007669"/>
    <property type="project" value="EnsemblFungi"/>
</dbReference>
<dbReference type="GO" id="GO:0005524">
    <property type="term" value="F:ATP binding"/>
    <property type="evidence" value="ECO:0007669"/>
    <property type="project" value="UniProtKB-UniRule"/>
</dbReference>
<protein>
    <recommendedName>
        <fullName evidence="2">mitogen-activated protein kinase kinase kinase</fullName>
        <ecNumber evidence="2">2.7.11.25</ecNumber>
    </recommendedName>
</protein>
<dbReference type="PROSITE" id="PS50105">
    <property type="entry name" value="SAM_DOMAIN"/>
    <property type="match status" value="1"/>
</dbReference>
<comment type="catalytic activity">
    <reaction evidence="9">
        <text>L-seryl-[protein] + ATP = O-phospho-L-seryl-[protein] + ADP + H(+)</text>
        <dbReference type="Rhea" id="RHEA:17989"/>
        <dbReference type="Rhea" id="RHEA-COMP:9863"/>
        <dbReference type="Rhea" id="RHEA-COMP:11604"/>
        <dbReference type="ChEBI" id="CHEBI:15378"/>
        <dbReference type="ChEBI" id="CHEBI:29999"/>
        <dbReference type="ChEBI" id="CHEBI:30616"/>
        <dbReference type="ChEBI" id="CHEBI:83421"/>
        <dbReference type="ChEBI" id="CHEBI:456216"/>
        <dbReference type="EC" id="2.7.11.25"/>
    </reaction>
</comment>
<gene>
    <name evidence="14" type="ORF">CANTADRAFT_55935</name>
</gene>
<keyword evidence="4" id="KW-0808">Transferase</keyword>
<keyword evidence="3" id="KW-0723">Serine/threonine-protein kinase</keyword>
<dbReference type="InterPro" id="IPR017441">
    <property type="entry name" value="Protein_kinase_ATP_BS"/>
</dbReference>
<evidence type="ECO:0000256" key="1">
    <source>
        <dbReference type="ARBA" id="ARBA00006529"/>
    </source>
</evidence>
<dbReference type="FunFam" id="1.10.510.10:FF:000334">
    <property type="entry name" value="Serine/threonine-protein kinase STE11"/>
    <property type="match status" value="1"/>
</dbReference>
<keyword evidence="5 10" id="KW-0547">Nucleotide-binding</keyword>
<dbReference type="AlphaFoldDB" id="A0A1E4SCP0"/>
<sequence>MVESEDRLEPESRNETRELKQWLAKSNCQHHYSKFVENGITYDLVPELDTESLKELGITKLGERLRLELAIGDMKAEQLLSHVNVNELFRLMNVHFLTLAGLDSNKSITFILQDGSTKRVNVTGCFNAQSIKRKVLKRLGIKQQEASYDTYIHSSNNVEGMAVSLLFDVELVTICFSPDRLEKHRIILCSKNETPSAAAIEASRRIMNKYDKFQSSKLISQDSLSQYHIPDPKKVNIKKPTLRNFFGQRPPSELISSNLAEYFPDTRQKDLEATVRNSVRYSVRLSRRFNLAPGQKNSSAPPARTIGDVMVNNITAIDEIVNSNDGLPMFSKPPSIHSNTSGPADARSIHSGSKLHNSHQRISIAASFADTSGGNNNRYSRIELFNVDSDSDDAEDFLAEYAEEDEFEVNGLESISEDGPKNWLKGTRIGAGSFGTVYLGMNPLTGELMAVKQIPLPNKNSSTDIQKSMLEQQREMLLLKELNHENIVRYFGASTDENFLNIFLEYVPGGSVQSMLSSYGPFEEPLIRNFIRQVLIGLNYLHGEDIIHRDIKGANILIDIKGTVKIGDFGISKKVSSIDEDESEKKASRRASLQGSVYWMAPEVVKQTAYTNKADIWSVGCLIVEMFTGKHPFPEFSQMQAIFKIGTHIVPQIPEWCTLEAKDFLGKTFEIDYQNRPDAVQLLSDAFLNPLILSKE</sequence>
<dbReference type="InterPro" id="IPR013761">
    <property type="entry name" value="SAM/pointed_sf"/>
</dbReference>
<feature type="binding site" evidence="10">
    <location>
        <position position="452"/>
    </location>
    <ligand>
        <name>ATP</name>
        <dbReference type="ChEBI" id="CHEBI:30616"/>
    </ligand>
</feature>
<dbReference type="GO" id="GO:0071507">
    <property type="term" value="P:pheromone response MAPK cascade"/>
    <property type="evidence" value="ECO:0007669"/>
    <property type="project" value="EnsemblFungi"/>
</dbReference>
<feature type="region of interest" description="Disordered" evidence="11">
    <location>
        <begin position="335"/>
        <end position="354"/>
    </location>
</feature>
<proteinExistence type="inferred from homology"/>
<evidence type="ECO:0000256" key="7">
    <source>
        <dbReference type="ARBA" id="ARBA00022840"/>
    </source>
</evidence>
<dbReference type="Proteomes" id="UP000094285">
    <property type="component" value="Unassembled WGS sequence"/>
</dbReference>
<feature type="domain" description="Protein kinase" evidence="12">
    <location>
        <begin position="423"/>
        <end position="688"/>
    </location>
</feature>
<dbReference type="Pfam" id="PF14847">
    <property type="entry name" value="Ras_bdg_2"/>
    <property type="match status" value="1"/>
</dbReference>
<dbReference type="SMART" id="SM00454">
    <property type="entry name" value="SAM"/>
    <property type="match status" value="1"/>
</dbReference>
<dbReference type="Gene3D" id="1.10.510.10">
    <property type="entry name" value="Transferase(Phosphotransferase) domain 1"/>
    <property type="match status" value="1"/>
</dbReference>
<dbReference type="GO" id="GO:0004709">
    <property type="term" value="F:MAP kinase kinase kinase activity"/>
    <property type="evidence" value="ECO:0007669"/>
    <property type="project" value="UniProtKB-EC"/>
</dbReference>
<dbReference type="GO" id="GO:0000196">
    <property type="term" value="P:cell integrity MAPK cascade"/>
    <property type="evidence" value="ECO:0007669"/>
    <property type="project" value="EnsemblFungi"/>
</dbReference>
<dbReference type="SMART" id="SM00220">
    <property type="entry name" value="S_TKc"/>
    <property type="match status" value="1"/>
</dbReference>
<keyword evidence="15" id="KW-1185">Reference proteome</keyword>
<dbReference type="GO" id="GO:0042802">
    <property type="term" value="F:identical protein binding"/>
    <property type="evidence" value="ECO:0007669"/>
    <property type="project" value="EnsemblFungi"/>
</dbReference>
<evidence type="ECO:0000259" key="12">
    <source>
        <dbReference type="PROSITE" id="PS50011"/>
    </source>
</evidence>
<dbReference type="GO" id="GO:0007232">
    <property type="term" value="P:osmosensory signaling pathway via Sho1 osmosensor"/>
    <property type="evidence" value="ECO:0007669"/>
    <property type="project" value="EnsemblFungi"/>
</dbReference>
<dbReference type="SUPFAM" id="SSF47769">
    <property type="entry name" value="SAM/Pointed domain"/>
    <property type="match status" value="1"/>
</dbReference>
<feature type="domain" description="SAM" evidence="13">
    <location>
        <begin position="14"/>
        <end position="77"/>
    </location>
</feature>
<evidence type="ECO:0000256" key="8">
    <source>
        <dbReference type="ARBA" id="ARBA00047559"/>
    </source>
</evidence>
<dbReference type="PROSITE" id="PS00107">
    <property type="entry name" value="PROTEIN_KINASE_ATP"/>
    <property type="match status" value="1"/>
</dbReference>
<dbReference type="EC" id="2.7.11.25" evidence="2"/>
<dbReference type="EMBL" id="KV453915">
    <property type="protein sequence ID" value="ODV77263.1"/>
    <property type="molecule type" value="Genomic_DNA"/>
</dbReference>
<evidence type="ECO:0000256" key="3">
    <source>
        <dbReference type="ARBA" id="ARBA00022527"/>
    </source>
</evidence>
<dbReference type="Pfam" id="PF00069">
    <property type="entry name" value="Pkinase"/>
    <property type="match status" value="1"/>
</dbReference>
<evidence type="ECO:0000256" key="11">
    <source>
        <dbReference type="SAM" id="MobiDB-lite"/>
    </source>
</evidence>
<evidence type="ECO:0000256" key="2">
    <source>
        <dbReference type="ARBA" id="ARBA00012406"/>
    </source>
</evidence>
<evidence type="ECO:0000313" key="15">
    <source>
        <dbReference type="Proteomes" id="UP000094285"/>
    </source>
</evidence>
<comment type="catalytic activity">
    <reaction evidence="8">
        <text>L-threonyl-[protein] + ATP = O-phospho-L-threonyl-[protein] + ADP + H(+)</text>
        <dbReference type="Rhea" id="RHEA:46608"/>
        <dbReference type="Rhea" id="RHEA-COMP:11060"/>
        <dbReference type="Rhea" id="RHEA-COMP:11605"/>
        <dbReference type="ChEBI" id="CHEBI:15378"/>
        <dbReference type="ChEBI" id="CHEBI:30013"/>
        <dbReference type="ChEBI" id="CHEBI:30616"/>
        <dbReference type="ChEBI" id="CHEBI:61977"/>
        <dbReference type="ChEBI" id="CHEBI:456216"/>
        <dbReference type="EC" id="2.7.11.25"/>
    </reaction>
</comment>
<dbReference type="GeneID" id="30984649"/>
<name>A0A1E4SCP0_9ASCO</name>